<feature type="region of interest" description="Disordered" evidence="1">
    <location>
        <begin position="63"/>
        <end position="100"/>
    </location>
</feature>
<evidence type="ECO:0000259" key="2">
    <source>
        <dbReference type="Pfam" id="PF02957"/>
    </source>
</evidence>
<proteinExistence type="predicted"/>
<dbReference type="InterPro" id="IPR004118">
    <property type="entry name" value="HEV_TT_vir_Orf2/Gyrovir_Vp2_N"/>
</dbReference>
<dbReference type="KEGG" id="vg:9086632"/>
<feature type="compositionally biased region" description="Acidic residues" evidence="1">
    <location>
        <begin position="89"/>
        <end position="100"/>
    </location>
</feature>
<evidence type="ECO:0000313" key="3">
    <source>
        <dbReference type="EMBL" id="BAA93600.1"/>
    </source>
</evidence>
<sequence length="100" mass="11544">MSRQCPPKYNNKQLQLQHVNTLVSIHDLTCGCESPLECTIITIYNQEKDLKFTEEEKKKLQKWLTSTEKDTTPEEEGFGDGDLERLFDEDFGDDADTATR</sequence>
<name>Q9JG59_9VIRU</name>
<dbReference type="GeneID" id="9086632"/>
<protein>
    <recommendedName>
        <fullName evidence="2">Hepatitis TT virus Orf2/Gyrovirus Vp2 N-terminal domain-containing protein</fullName>
    </recommendedName>
</protein>
<evidence type="ECO:0000256" key="1">
    <source>
        <dbReference type="SAM" id="MobiDB-lite"/>
    </source>
</evidence>
<dbReference type="Pfam" id="PF02957">
    <property type="entry name" value="TT_ORF2-like"/>
    <property type="match status" value="1"/>
</dbReference>
<dbReference type="Proteomes" id="UP000114428">
    <property type="component" value="Segment"/>
</dbReference>
<dbReference type="RefSeq" id="YP_003587870.1">
    <property type="nucleotide sequence ID" value="NC_014082.1"/>
</dbReference>
<dbReference type="OrthoDB" id="26985at10239"/>
<keyword evidence="4" id="KW-1185">Reference proteome</keyword>
<organism evidence="3 4">
    <name type="scientific">Torque teno mini virus 7</name>
    <dbReference type="NCBI Taxonomy" id="687375"/>
    <lineage>
        <taxon>Viruses</taxon>
        <taxon>Monodnaviria</taxon>
        <taxon>Shotokuvirae</taxon>
        <taxon>Commensaviricota</taxon>
        <taxon>Cardeaviricetes</taxon>
        <taxon>Sanitavirales</taxon>
        <taxon>Anelloviridae</taxon>
        <taxon>Betatorquevirus</taxon>
        <taxon>Betatorquevirus homini7</taxon>
    </lineage>
</organism>
<feature type="domain" description="Hepatitis TT virus Orf2/Gyrovirus Vp2 N-terminal" evidence="2">
    <location>
        <begin position="12"/>
        <end position="58"/>
    </location>
</feature>
<accession>Q9JG59</accession>
<evidence type="ECO:0000313" key="4">
    <source>
        <dbReference type="Proteomes" id="UP000114428"/>
    </source>
</evidence>
<dbReference type="EMBL" id="AB038627">
    <property type="protein sequence ID" value="BAA93600.1"/>
    <property type="molecule type" value="Genomic_DNA"/>
</dbReference>
<reference evidence="3 4" key="1">
    <citation type="journal article" date="2000" name="Intervirology">
        <title>Full or near full length nucleotide sequences of TT virus variants (Types SANBAN and YONBAN) and the TT virus-like mini virus.</title>
        <authorList>
            <person name="Takahashi K."/>
            <person name="Hijikata M."/>
            <person name="Samokhvalov E.I."/>
            <person name="Mishiro S."/>
        </authorList>
    </citation>
    <scope>NUCLEOTIDE SEQUENCE [LARGE SCALE GENOMIC DNA]</scope>
    <source>
        <strain evidence="3">TLMV-CLC156</strain>
    </source>
</reference>